<feature type="region of interest" description="Disordered" evidence="1">
    <location>
        <begin position="17"/>
        <end position="54"/>
    </location>
</feature>
<protein>
    <submittedName>
        <fullName evidence="2">Uncharacterized protein</fullName>
    </submittedName>
</protein>
<feature type="compositionally biased region" description="Acidic residues" evidence="1">
    <location>
        <begin position="316"/>
        <end position="331"/>
    </location>
</feature>
<dbReference type="PANTHER" id="PTHR31197:SF5">
    <property type="entry name" value="OS01G0612600 PROTEIN"/>
    <property type="match status" value="1"/>
</dbReference>
<feature type="region of interest" description="Disordered" evidence="1">
    <location>
        <begin position="213"/>
        <end position="232"/>
    </location>
</feature>
<feature type="compositionally biased region" description="Basic and acidic residues" evidence="1">
    <location>
        <begin position="215"/>
        <end position="232"/>
    </location>
</feature>
<dbReference type="Proteomes" id="UP001371456">
    <property type="component" value="Unassembled WGS sequence"/>
</dbReference>
<evidence type="ECO:0000313" key="2">
    <source>
        <dbReference type="EMBL" id="KAK6774379.1"/>
    </source>
</evidence>
<dbReference type="Pfam" id="PF07800">
    <property type="entry name" value="DUF1644"/>
    <property type="match status" value="1"/>
</dbReference>
<dbReference type="AlphaFoldDB" id="A0AAN8SUY2"/>
<dbReference type="EMBL" id="JBANQN010000012">
    <property type="protein sequence ID" value="KAK6774379.1"/>
    <property type="molecule type" value="Genomic_DNA"/>
</dbReference>
<evidence type="ECO:0000256" key="1">
    <source>
        <dbReference type="SAM" id="MobiDB-lite"/>
    </source>
</evidence>
<feature type="region of interest" description="Disordered" evidence="1">
    <location>
        <begin position="285"/>
        <end position="348"/>
    </location>
</feature>
<feature type="compositionally biased region" description="Low complexity" evidence="1">
    <location>
        <begin position="285"/>
        <end position="298"/>
    </location>
</feature>
<dbReference type="InterPro" id="IPR012866">
    <property type="entry name" value="DUF1644"/>
</dbReference>
<evidence type="ECO:0000313" key="3">
    <source>
        <dbReference type="Proteomes" id="UP001371456"/>
    </source>
</evidence>
<keyword evidence="3" id="KW-1185">Reference proteome</keyword>
<sequence>MYLLGVTKPEWKLNMPKERRDRSVSFDRSRASPYSCSSSHSRQSLSKNPLENEENVKDWEDARCPVCMEHPHNAILLLCASHEKGCRPFMCDTSYRHSNCFDQFKKSSEEALPSTIQQVEIPTSASITESTVVLSEALSELPGERTEGGSISLDALSCENHEIKKMLCPLCRGQINDWIVVDSARRHMNAKLRSCSSETCEFSGTYTDLRKHARQEHPLVRPTEADPERQRSWRRLERQRDLGDLLSTLQSSVSEEGSESTSLTFDEGGLLTVFLFVRILQPRSNSRSSSWSGSSRTRAQATGRRRPSRRLWGETYEGEIDTREDENEDSDGGSGPRRRLRRQPTPEN</sequence>
<feature type="compositionally biased region" description="Basic and acidic residues" evidence="1">
    <location>
        <begin position="17"/>
        <end position="30"/>
    </location>
</feature>
<proteinExistence type="predicted"/>
<dbReference type="PANTHER" id="PTHR31197">
    <property type="entry name" value="OS01G0612600 PROTEIN"/>
    <property type="match status" value="1"/>
</dbReference>
<reference evidence="2 3" key="1">
    <citation type="submission" date="2024-02" db="EMBL/GenBank/DDBJ databases">
        <title>de novo genome assembly of Solanum bulbocastanum strain 11H21.</title>
        <authorList>
            <person name="Hosaka A.J."/>
        </authorList>
    </citation>
    <scope>NUCLEOTIDE SEQUENCE [LARGE SCALE GENOMIC DNA]</scope>
    <source>
        <tissue evidence="2">Young leaves</tissue>
    </source>
</reference>
<feature type="compositionally biased region" description="Low complexity" evidence="1">
    <location>
        <begin position="31"/>
        <end position="46"/>
    </location>
</feature>
<accession>A0AAN8SUY2</accession>
<comment type="caution">
    <text evidence="2">The sequence shown here is derived from an EMBL/GenBank/DDBJ whole genome shotgun (WGS) entry which is preliminary data.</text>
</comment>
<organism evidence="2 3">
    <name type="scientific">Solanum bulbocastanum</name>
    <name type="common">Wild potato</name>
    <dbReference type="NCBI Taxonomy" id="147425"/>
    <lineage>
        <taxon>Eukaryota</taxon>
        <taxon>Viridiplantae</taxon>
        <taxon>Streptophyta</taxon>
        <taxon>Embryophyta</taxon>
        <taxon>Tracheophyta</taxon>
        <taxon>Spermatophyta</taxon>
        <taxon>Magnoliopsida</taxon>
        <taxon>eudicotyledons</taxon>
        <taxon>Gunneridae</taxon>
        <taxon>Pentapetalae</taxon>
        <taxon>asterids</taxon>
        <taxon>lamiids</taxon>
        <taxon>Solanales</taxon>
        <taxon>Solanaceae</taxon>
        <taxon>Solanoideae</taxon>
        <taxon>Solaneae</taxon>
        <taxon>Solanum</taxon>
    </lineage>
</organism>
<name>A0AAN8SUY2_SOLBU</name>
<gene>
    <name evidence="2" type="ORF">RDI58_029618</name>
</gene>